<organism evidence="2 3">
    <name type="scientific">Colletotrichum incanum</name>
    <name type="common">Soybean anthracnose fungus</name>
    <dbReference type="NCBI Taxonomy" id="1573173"/>
    <lineage>
        <taxon>Eukaryota</taxon>
        <taxon>Fungi</taxon>
        <taxon>Dikarya</taxon>
        <taxon>Ascomycota</taxon>
        <taxon>Pezizomycotina</taxon>
        <taxon>Sordariomycetes</taxon>
        <taxon>Hypocreomycetidae</taxon>
        <taxon>Glomerellales</taxon>
        <taxon>Glomerellaceae</taxon>
        <taxon>Colletotrichum</taxon>
        <taxon>Colletotrichum spaethianum species complex</taxon>
    </lineage>
</organism>
<name>A0A166THG7_COLIC</name>
<feature type="transmembrane region" description="Helical" evidence="1">
    <location>
        <begin position="69"/>
        <end position="87"/>
    </location>
</feature>
<keyword evidence="1" id="KW-0472">Membrane</keyword>
<gene>
    <name evidence="2" type="ORF">CI238_00851</name>
</gene>
<sequence length="131" mass="14016">LRGLVDGIQIGASPSCCSVSFLLLLPKPTLTKRIRPVTSLLFLYNLSARRRPTTRSISKDQLFTVKMKYSVFTLFAVAAAFVAAAPTDMAAKRQAPPSTVPVNEAAMTDANGNIVPFNTAGVYQANKEAGL</sequence>
<dbReference type="Proteomes" id="UP000076584">
    <property type="component" value="Unassembled WGS sequence"/>
</dbReference>
<proteinExistence type="predicted"/>
<evidence type="ECO:0000256" key="1">
    <source>
        <dbReference type="SAM" id="Phobius"/>
    </source>
</evidence>
<keyword evidence="1" id="KW-1133">Transmembrane helix</keyword>
<feature type="non-terminal residue" evidence="2">
    <location>
        <position position="1"/>
    </location>
</feature>
<evidence type="ECO:0000313" key="2">
    <source>
        <dbReference type="EMBL" id="KZL72083.1"/>
    </source>
</evidence>
<dbReference type="EMBL" id="LFIW01002391">
    <property type="protein sequence ID" value="KZL72083.1"/>
    <property type="molecule type" value="Genomic_DNA"/>
</dbReference>
<protein>
    <submittedName>
        <fullName evidence="2">Uncharacterized protein</fullName>
    </submittedName>
</protein>
<accession>A0A166THG7</accession>
<comment type="caution">
    <text evidence="2">The sequence shown here is derived from an EMBL/GenBank/DDBJ whole genome shotgun (WGS) entry which is preliminary data.</text>
</comment>
<keyword evidence="3" id="KW-1185">Reference proteome</keyword>
<dbReference type="AlphaFoldDB" id="A0A166THG7"/>
<evidence type="ECO:0000313" key="3">
    <source>
        <dbReference type="Proteomes" id="UP000076584"/>
    </source>
</evidence>
<keyword evidence="1" id="KW-0812">Transmembrane</keyword>
<reference evidence="2 3" key="1">
    <citation type="submission" date="2015-06" db="EMBL/GenBank/DDBJ databases">
        <title>Survival trade-offs in plant roots during colonization by closely related pathogenic and mutualistic fungi.</title>
        <authorList>
            <person name="Hacquard S."/>
            <person name="Kracher B."/>
            <person name="Hiruma K."/>
            <person name="Weinman A."/>
            <person name="Muench P."/>
            <person name="Garrido Oter R."/>
            <person name="Ver Loren van Themaat E."/>
            <person name="Dallerey J.-F."/>
            <person name="Damm U."/>
            <person name="Henrissat B."/>
            <person name="Lespinet O."/>
            <person name="Thon M."/>
            <person name="Kemen E."/>
            <person name="McHardy A.C."/>
            <person name="Schulze-Lefert P."/>
            <person name="O'Connell R.J."/>
        </authorList>
    </citation>
    <scope>NUCLEOTIDE SEQUENCE [LARGE SCALE GENOMIC DNA]</scope>
    <source>
        <strain evidence="2 3">MAFF 238704</strain>
    </source>
</reference>